<keyword evidence="4" id="KW-1185">Reference proteome</keyword>
<dbReference type="Pfam" id="PF12494">
    <property type="entry name" value="DUF3695"/>
    <property type="match status" value="1"/>
</dbReference>
<accession>A0AAN9BA33</accession>
<evidence type="ECO:0000313" key="3">
    <source>
        <dbReference type="EMBL" id="KAK7102195.1"/>
    </source>
</evidence>
<dbReference type="InterPro" id="IPR022179">
    <property type="entry name" value="CFAP276"/>
</dbReference>
<reference evidence="3 4" key="1">
    <citation type="submission" date="2024-02" db="EMBL/GenBank/DDBJ databases">
        <title>Chromosome-scale genome assembly of the rough periwinkle Littorina saxatilis.</title>
        <authorList>
            <person name="De Jode A."/>
            <person name="Faria R."/>
            <person name="Formenti G."/>
            <person name="Sims Y."/>
            <person name="Smith T.P."/>
            <person name="Tracey A."/>
            <person name="Wood J.M.D."/>
            <person name="Zagrodzka Z.B."/>
            <person name="Johannesson K."/>
            <person name="Butlin R.K."/>
            <person name="Leder E.H."/>
        </authorList>
    </citation>
    <scope>NUCLEOTIDE SEQUENCE [LARGE SCALE GENOMIC DNA]</scope>
    <source>
        <strain evidence="3">Snail1</strain>
        <tissue evidence="3">Muscle</tissue>
    </source>
</reference>
<dbReference type="AlphaFoldDB" id="A0AAN9BA33"/>
<dbReference type="EMBL" id="JBAMIC010000010">
    <property type="protein sequence ID" value="KAK7102195.1"/>
    <property type="molecule type" value="Genomic_DNA"/>
</dbReference>
<organism evidence="3 4">
    <name type="scientific">Littorina saxatilis</name>
    <dbReference type="NCBI Taxonomy" id="31220"/>
    <lineage>
        <taxon>Eukaryota</taxon>
        <taxon>Metazoa</taxon>
        <taxon>Spiralia</taxon>
        <taxon>Lophotrochozoa</taxon>
        <taxon>Mollusca</taxon>
        <taxon>Gastropoda</taxon>
        <taxon>Caenogastropoda</taxon>
        <taxon>Littorinimorpha</taxon>
        <taxon>Littorinoidea</taxon>
        <taxon>Littorinidae</taxon>
        <taxon>Littorina</taxon>
    </lineage>
</organism>
<comment type="caution">
    <text evidence="3">The sequence shown here is derived from an EMBL/GenBank/DDBJ whole genome shotgun (WGS) entry which is preliminary data.</text>
</comment>
<evidence type="ECO:0000313" key="2">
    <source>
        <dbReference type="EMBL" id="KAK7102186.1"/>
    </source>
</evidence>
<gene>
    <name evidence="2" type="ORF">V1264_020445</name>
    <name evidence="3" type="ORF">V1264_020452</name>
</gene>
<dbReference type="Proteomes" id="UP001374579">
    <property type="component" value="Unassembled WGS sequence"/>
</dbReference>
<proteinExistence type="predicted"/>
<sequence length="183" mass="20965">MATMSTRDPYPFPKQQNDGNFCGTRMKQVAPKTNSWTIYKDSQDVYGVPTHLAQQQNPWNRLNSKHTLSSSRREVYHFDPKAPNDSLDFTLKAKYNHHEEMFKNRNETKYQKETMDADQAGRKLKNRVVVEPKKAPEMNHPISLNAQQRMESASSVKNAIEGAHSEETNAGFSRKSDGGIFVF</sequence>
<name>A0AAN9BA33_9CAEN</name>
<evidence type="ECO:0000256" key="1">
    <source>
        <dbReference type="SAM" id="MobiDB-lite"/>
    </source>
</evidence>
<feature type="region of interest" description="Disordered" evidence="1">
    <location>
        <begin position="1"/>
        <end position="22"/>
    </location>
</feature>
<evidence type="ECO:0000313" key="4">
    <source>
        <dbReference type="Proteomes" id="UP001374579"/>
    </source>
</evidence>
<dbReference type="EMBL" id="JBAMIC010000010">
    <property type="protein sequence ID" value="KAK7102186.1"/>
    <property type="molecule type" value="Genomic_DNA"/>
</dbReference>
<protein>
    <submittedName>
        <fullName evidence="3">Uncharacterized protein</fullName>
    </submittedName>
</protein>